<dbReference type="GO" id="GO:0016829">
    <property type="term" value="F:lyase activity"/>
    <property type="evidence" value="ECO:0007669"/>
    <property type="project" value="UniProtKB-KW"/>
</dbReference>
<dbReference type="HOGENOM" id="CLU_031144_1_1_1"/>
<name>B0CQK5_LACBS</name>
<dbReference type="SUPFAM" id="SSF48230">
    <property type="entry name" value="Chondroitin AC/alginate lyase"/>
    <property type="match status" value="1"/>
</dbReference>
<evidence type="ECO:0000256" key="2">
    <source>
        <dbReference type="ARBA" id="ARBA00023239"/>
    </source>
</evidence>
<evidence type="ECO:0000256" key="1">
    <source>
        <dbReference type="ARBA" id="ARBA00022729"/>
    </source>
</evidence>
<dbReference type="RefSeq" id="XP_001873869.1">
    <property type="nucleotide sequence ID" value="XM_001873834.1"/>
</dbReference>
<protein>
    <submittedName>
        <fullName evidence="4">Predicted protein</fullName>
    </submittedName>
</protein>
<dbReference type="AlphaFoldDB" id="B0CQK5"/>
<gene>
    <name evidence="4" type="ORF">LACBIDRAFT_242982</name>
</gene>
<dbReference type="Pfam" id="PF05426">
    <property type="entry name" value="Alginate_lyase"/>
    <property type="match status" value="1"/>
</dbReference>
<keyword evidence="2" id="KW-0456">Lyase</keyword>
<dbReference type="GeneID" id="6068918"/>
<organism evidence="5">
    <name type="scientific">Laccaria bicolor (strain S238N-H82 / ATCC MYA-4686)</name>
    <name type="common">Bicoloured deceiver</name>
    <name type="synonym">Laccaria laccata var. bicolor</name>
    <dbReference type="NCBI Taxonomy" id="486041"/>
    <lineage>
        <taxon>Eukaryota</taxon>
        <taxon>Fungi</taxon>
        <taxon>Dikarya</taxon>
        <taxon>Basidiomycota</taxon>
        <taxon>Agaricomycotina</taxon>
        <taxon>Agaricomycetes</taxon>
        <taxon>Agaricomycetidae</taxon>
        <taxon>Agaricales</taxon>
        <taxon>Agaricineae</taxon>
        <taxon>Hydnangiaceae</taxon>
        <taxon>Laccaria</taxon>
    </lineage>
</organism>
<dbReference type="GO" id="GO:0042597">
    <property type="term" value="C:periplasmic space"/>
    <property type="evidence" value="ECO:0007669"/>
    <property type="project" value="InterPro"/>
</dbReference>
<dbReference type="Gene3D" id="1.50.10.100">
    <property type="entry name" value="Chondroitin AC/alginate lyase"/>
    <property type="match status" value="1"/>
</dbReference>
<accession>B0CQK5</accession>
<dbReference type="Proteomes" id="UP000001194">
    <property type="component" value="Unassembled WGS sequence"/>
</dbReference>
<feature type="domain" description="Alginate lyase" evidence="3">
    <location>
        <begin position="6"/>
        <end position="288"/>
    </location>
</feature>
<dbReference type="InterPro" id="IPR008397">
    <property type="entry name" value="Alginate_lyase_dom"/>
</dbReference>
<reference evidence="4 5" key="1">
    <citation type="journal article" date="2008" name="Nature">
        <title>The genome of Laccaria bicolor provides insights into mycorrhizal symbiosis.</title>
        <authorList>
            <person name="Martin F."/>
            <person name="Aerts A."/>
            <person name="Ahren D."/>
            <person name="Brun A."/>
            <person name="Danchin E.G.J."/>
            <person name="Duchaussoy F."/>
            <person name="Gibon J."/>
            <person name="Kohler A."/>
            <person name="Lindquist E."/>
            <person name="Pereda V."/>
            <person name="Salamov A."/>
            <person name="Shapiro H.J."/>
            <person name="Wuyts J."/>
            <person name="Blaudez D."/>
            <person name="Buee M."/>
            <person name="Brokstein P."/>
            <person name="Canbaeck B."/>
            <person name="Cohen D."/>
            <person name="Courty P.E."/>
            <person name="Coutinho P.M."/>
            <person name="Delaruelle C."/>
            <person name="Detter J.C."/>
            <person name="Deveau A."/>
            <person name="DiFazio S."/>
            <person name="Duplessis S."/>
            <person name="Fraissinet-Tachet L."/>
            <person name="Lucic E."/>
            <person name="Frey-Klett P."/>
            <person name="Fourrey C."/>
            <person name="Feussner I."/>
            <person name="Gay G."/>
            <person name="Grimwood J."/>
            <person name="Hoegger P.J."/>
            <person name="Jain P."/>
            <person name="Kilaru S."/>
            <person name="Labbe J."/>
            <person name="Lin Y.C."/>
            <person name="Legue V."/>
            <person name="Le Tacon F."/>
            <person name="Marmeisse R."/>
            <person name="Melayah D."/>
            <person name="Montanini B."/>
            <person name="Muratet M."/>
            <person name="Nehls U."/>
            <person name="Niculita-Hirzel H."/>
            <person name="Oudot-Le Secq M.P."/>
            <person name="Peter M."/>
            <person name="Quesneville H."/>
            <person name="Rajashekar B."/>
            <person name="Reich M."/>
            <person name="Rouhier N."/>
            <person name="Schmutz J."/>
            <person name="Yin T."/>
            <person name="Chalot M."/>
            <person name="Henrissat B."/>
            <person name="Kuees U."/>
            <person name="Lucas S."/>
            <person name="Van de Peer Y."/>
            <person name="Podila G.K."/>
            <person name="Polle A."/>
            <person name="Pukkila P.J."/>
            <person name="Richardson P.M."/>
            <person name="Rouze P."/>
            <person name="Sanders I.R."/>
            <person name="Stajich J.E."/>
            <person name="Tunlid A."/>
            <person name="Tuskan G."/>
            <person name="Grigoriev I.V."/>
        </authorList>
    </citation>
    <scope>NUCLEOTIDE SEQUENCE [LARGE SCALE GENOMIC DNA]</scope>
    <source>
        <strain evidence="5">S238N-H82 / ATCC MYA-4686</strain>
    </source>
</reference>
<proteinExistence type="predicted"/>
<evidence type="ECO:0000313" key="5">
    <source>
        <dbReference type="Proteomes" id="UP000001194"/>
    </source>
</evidence>
<keyword evidence="1" id="KW-0732">Signal</keyword>
<keyword evidence="5" id="KW-1185">Reference proteome</keyword>
<dbReference type="InParanoid" id="B0CQK5"/>
<evidence type="ECO:0000313" key="4">
    <source>
        <dbReference type="EMBL" id="EDR15661.1"/>
    </source>
</evidence>
<dbReference type="OrthoDB" id="63533at2759"/>
<dbReference type="STRING" id="486041.B0CQK5"/>
<dbReference type="InterPro" id="IPR008929">
    <property type="entry name" value="Chondroitin_lyas"/>
</dbReference>
<sequence>MNNILPPSNDSHDYLSWAPYHWPDCNWCAKAKAFSTPDETWTTCPYITLDGQVNPDVRTLNGPVAITSVSQAVLYTAVSYGLTRLPDYSRRAAQWIDAFFLSSSTRMNPHMKFGQIVRGPGPSGQLGTYTGILDLRGLVKIINGILILKSSGSPDWTASRDQEMRAWTLRYIAWLENSSIAKMTASRANNHGSFYVSQLAVTKILAGDQQGAIDVLQHFFKSQFRDQLAGSGEQPFEAVRTRPFHYRCFNIEALITNAKIGDFLGLDLWSTRSKYGATIQTAVDYAIKTKPDDEDVHELVPHVASVAAAYGDPDGKYAAFMSKTMEDYESKPFWFYDQTQALPNSPAARKTKRRQDNVVFGPVIEFSCPMVFDKSDKVELDMGVYTTCNELRAFYEY</sequence>
<dbReference type="EMBL" id="DS547091">
    <property type="protein sequence ID" value="EDR15661.1"/>
    <property type="molecule type" value="Genomic_DNA"/>
</dbReference>
<evidence type="ECO:0000259" key="3">
    <source>
        <dbReference type="Pfam" id="PF05426"/>
    </source>
</evidence>
<dbReference type="KEGG" id="lbc:LACBIDRAFT_242982"/>